<evidence type="ECO:0000313" key="3">
    <source>
        <dbReference type="Proteomes" id="UP000323067"/>
    </source>
</evidence>
<feature type="region of interest" description="Disordered" evidence="1">
    <location>
        <begin position="1"/>
        <end position="29"/>
    </location>
</feature>
<dbReference type="Proteomes" id="UP000323067">
    <property type="component" value="Chromosome v"/>
</dbReference>
<evidence type="ECO:0000313" key="2">
    <source>
        <dbReference type="EMBL" id="ATY65329.1"/>
    </source>
</evidence>
<accession>A0A2H4SQE2</accession>
<gene>
    <name evidence="2" type="ORF">A9K55_004211</name>
</gene>
<dbReference type="EMBL" id="CP023325">
    <property type="protein sequence ID" value="ATY65329.1"/>
    <property type="molecule type" value="Genomic_DNA"/>
</dbReference>
<sequence>MAIPKEGGKRLLGAKQATSNERRAPGRARPEFSLTQLAPPYPHNSPACFKFSDAHLQQRCCKTLVQRLGQMLAISWLLQAKKRPEDGPRPWHHKSLHCRNLLSCRVVLHIDIGGSLLQELGVLNAAHERVNVSGILIPNVVSIVFTVDTGSTFHK</sequence>
<name>A0A2H4SQE2_CORMI</name>
<proteinExistence type="predicted"/>
<dbReference type="VEuPathDB" id="FungiDB:CCM_04462"/>
<dbReference type="VEuPathDB" id="FungiDB:A9K55_004211"/>
<evidence type="ECO:0000256" key="1">
    <source>
        <dbReference type="SAM" id="MobiDB-lite"/>
    </source>
</evidence>
<dbReference type="AlphaFoldDB" id="A0A2H4SQE2"/>
<organism evidence="2 3">
    <name type="scientific">Cordyceps militaris</name>
    <name type="common">Caterpillar fungus</name>
    <name type="synonym">Clavaria militaris</name>
    <dbReference type="NCBI Taxonomy" id="73501"/>
    <lineage>
        <taxon>Eukaryota</taxon>
        <taxon>Fungi</taxon>
        <taxon>Dikarya</taxon>
        <taxon>Ascomycota</taxon>
        <taxon>Pezizomycotina</taxon>
        <taxon>Sordariomycetes</taxon>
        <taxon>Hypocreomycetidae</taxon>
        <taxon>Hypocreales</taxon>
        <taxon>Cordycipitaceae</taxon>
        <taxon>Cordyceps</taxon>
    </lineage>
</organism>
<reference evidence="2 3" key="1">
    <citation type="journal article" date="2017" name="BMC Genomics">
        <title>Chromosome level assembly and secondary metabolite potential of the parasitic fungus Cordyceps militaris.</title>
        <authorList>
            <person name="Kramer G.J."/>
            <person name="Nodwell J.R."/>
        </authorList>
    </citation>
    <scope>NUCLEOTIDE SEQUENCE [LARGE SCALE GENOMIC DNA]</scope>
    <source>
        <strain evidence="2 3">ATCC 34164</strain>
    </source>
</reference>
<protein>
    <submittedName>
        <fullName evidence="2">Uncharacterized protein</fullName>
    </submittedName>
</protein>
<feature type="compositionally biased region" description="Basic and acidic residues" evidence="1">
    <location>
        <begin position="20"/>
        <end position="29"/>
    </location>
</feature>